<organism evidence="1 2">
    <name type="scientific">Nocardia elegans</name>
    <dbReference type="NCBI Taxonomy" id="300029"/>
    <lineage>
        <taxon>Bacteria</taxon>
        <taxon>Bacillati</taxon>
        <taxon>Actinomycetota</taxon>
        <taxon>Actinomycetes</taxon>
        <taxon>Mycobacteriales</taxon>
        <taxon>Nocardiaceae</taxon>
        <taxon>Nocardia</taxon>
    </lineage>
</organism>
<dbReference type="RefSeq" id="WP_387132058.1">
    <property type="nucleotide sequence ID" value="NZ_JBIATK010000012.1"/>
</dbReference>
<evidence type="ECO:0000313" key="2">
    <source>
        <dbReference type="Proteomes" id="UP001602089"/>
    </source>
</evidence>
<accession>A0ABW6TLF3</accession>
<dbReference type="EMBL" id="JBIATK010000012">
    <property type="protein sequence ID" value="MFF4026972.1"/>
    <property type="molecule type" value="Genomic_DNA"/>
</dbReference>
<evidence type="ECO:0000313" key="1">
    <source>
        <dbReference type="EMBL" id="MFF4026972.1"/>
    </source>
</evidence>
<gene>
    <name evidence="1" type="ORF">ACFYY5_29390</name>
</gene>
<name>A0ABW6TLF3_9NOCA</name>
<proteinExistence type="predicted"/>
<keyword evidence="2" id="KW-1185">Reference proteome</keyword>
<reference evidence="1 2" key="1">
    <citation type="submission" date="2024-10" db="EMBL/GenBank/DDBJ databases">
        <title>The Natural Products Discovery Center: Release of the First 8490 Sequenced Strains for Exploring Actinobacteria Biosynthetic Diversity.</title>
        <authorList>
            <person name="Kalkreuter E."/>
            <person name="Kautsar S.A."/>
            <person name="Yang D."/>
            <person name="Bader C.D."/>
            <person name="Teijaro C.N."/>
            <person name="Fluegel L."/>
            <person name="Davis C.M."/>
            <person name="Simpson J.R."/>
            <person name="Lauterbach L."/>
            <person name="Steele A.D."/>
            <person name="Gui C."/>
            <person name="Meng S."/>
            <person name="Li G."/>
            <person name="Viehrig K."/>
            <person name="Ye F."/>
            <person name="Su P."/>
            <person name="Kiefer A.F."/>
            <person name="Nichols A."/>
            <person name="Cepeda A.J."/>
            <person name="Yan W."/>
            <person name="Fan B."/>
            <person name="Jiang Y."/>
            <person name="Adhikari A."/>
            <person name="Zheng C.-J."/>
            <person name="Schuster L."/>
            <person name="Cowan T.M."/>
            <person name="Smanski M.J."/>
            <person name="Chevrette M.G."/>
            <person name="De Carvalho L.P.S."/>
            <person name="Shen B."/>
        </authorList>
    </citation>
    <scope>NUCLEOTIDE SEQUENCE [LARGE SCALE GENOMIC DNA]</scope>
    <source>
        <strain evidence="1 2">NPDC001867</strain>
    </source>
</reference>
<dbReference type="Proteomes" id="UP001602089">
    <property type="component" value="Unassembled WGS sequence"/>
</dbReference>
<sequence length="108" mass="12927">MLNRWRRNRKHETRPVRQICECWMQLLSDDPKAYEAAHHAAEKSGHKPNLAEWHAEGCVYLKKQPPYIAVDGHYSYWYPAALRPNECLWDRDFRCIRDDHQHGGEQLE</sequence>
<protein>
    <submittedName>
        <fullName evidence="1">Uncharacterized protein</fullName>
    </submittedName>
</protein>
<comment type="caution">
    <text evidence="1">The sequence shown here is derived from an EMBL/GenBank/DDBJ whole genome shotgun (WGS) entry which is preliminary data.</text>
</comment>